<feature type="transmembrane region" description="Helical" evidence="5">
    <location>
        <begin position="258"/>
        <end position="284"/>
    </location>
</feature>
<protein>
    <submittedName>
        <fullName evidence="7">FUSC family protein</fullName>
    </submittedName>
</protein>
<dbReference type="Proteomes" id="UP001142462">
    <property type="component" value="Unassembled WGS sequence"/>
</dbReference>
<evidence type="ECO:0000256" key="5">
    <source>
        <dbReference type="SAM" id="Phobius"/>
    </source>
</evidence>
<keyword evidence="3 5" id="KW-1133">Transmembrane helix</keyword>
<name>A0A9W6H2K7_9MICO</name>
<accession>A0A9W6H2K7</accession>
<organism evidence="7 8">
    <name type="scientific">Microbacterium barkeri</name>
    <dbReference type="NCBI Taxonomy" id="33917"/>
    <lineage>
        <taxon>Bacteria</taxon>
        <taxon>Bacillati</taxon>
        <taxon>Actinomycetota</taxon>
        <taxon>Actinomycetes</taxon>
        <taxon>Micrococcales</taxon>
        <taxon>Microbacteriaceae</taxon>
        <taxon>Microbacterium</taxon>
    </lineage>
</organism>
<reference evidence="7" key="1">
    <citation type="journal article" date="2014" name="Int. J. Syst. Evol. Microbiol.">
        <title>Complete genome sequence of Corynebacterium casei LMG S-19264T (=DSM 44701T), isolated from a smear-ripened cheese.</title>
        <authorList>
            <consortium name="US DOE Joint Genome Institute (JGI-PGF)"/>
            <person name="Walter F."/>
            <person name="Albersmeier A."/>
            <person name="Kalinowski J."/>
            <person name="Ruckert C."/>
        </authorList>
    </citation>
    <scope>NUCLEOTIDE SEQUENCE</scope>
    <source>
        <strain evidence="7">VKM Ac-1020</strain>
    </source>
</reference>
<evidence type="ECO:0000256" key="3">
    <source>
        <dbReference type="ARBA" id="ARBA00022989"/>
    </source>
</evidence>
<comment type="caution">
    <text evidence="7">The sequence shown here is derived from an EMBL/GenBank/DDBJ whole genome shotgun (WGS) entry which is preliminary data.</text>
</comment>
<feature type="transmembrane region" description="Helical" evidence="5">
    <location>
        <begin position="327"/>
        <end position="344"/>
    </location>
</feature>
<dbReference type="AlphaFoldDB" id="A0A9W6H2K7"/>
<comment type="subcellular location">
    <subcellularLocation>
        <location evidence="1">Membrane</location>
        <topology evidence="1">Multi-pass membrane protein</topology>
    </subcellularLocation>
</comment>
<evidence type="ECO:0000256" key="2">
    <source>
        <dbReference type="ARBA" id="ARBA00022692"/>
    </source>
</evidence>
<dbReference type="InterPro" id="IPR049453">
    <property type="entry name" value="Memb_transporter_dom"/>
</dbReference>
<evidence type="ECO:0000256" key="1">
    <source>
        <dbReference type="ARBA" id="ARBA00004141"/>
    </source>
</evidence>
<dbReference type="Pfam" id="PF13515">
    <property type="entry name" value="FUSC_2"/>
    <property type="match status" value="1"/>
</dbReference>
<dbReference type="EMBL" id="BSEJ01000003">
    <property type="protein sequence ID" value="GLJ60953.1"/>
    <property type="molecule type" value="Genomic_DNA"/>
</dbReference>
<evidence type="ECO:0000313" key="8">
    <source>
        <dbReference type="Proteomes" id="UP001142462"/>
    </source>
</evidence>
<proteinExistence type="predicted"/>
<dbReference type="RefSeq" id="WP_271172662.1">
    <property type="nucleotide sequence ID" value="NZ_BSEJ01000003.1"/>
</dbReference>
<feature type="domain" description="Integral membrane bound transporter" evidence="6">
    <location>
        <begin position="214"/>
        <end position="340"/>
    </location>
</feature>
<feature type="transmembrane region" description="Helical" evidence="5">
    <location>
        <begin position="20"/>
        <end position="39"/>
    </location>
</feature>
<sequence length="354" mass="37862">MAPPSFLRDLFRIQPARGEWTVAIRAALSVLLPLLVLWGADRLDWAMYASFGALSSIFGRTLPLPERLRSQAEAGLTLILAILLGVAVALSPGREWLLIPVAAVFATGIAVVSHRRNWHPPGVLFHVFALGACASTARTVADLVPAALVSAAALALSLALTYLTSLGRHLWRRHIARVAQTWPRRPADPGTLPGDGPEWPLRHYLVRYGLGVVLAGSVATAIGIGHPYWAIVSVVVPMAAPTASARLLRGTQRVVGTLVGVLITWAVLAFAPPPLALILIIAVMQLGAELFIGRNYTVALLFITPLALCMVQLGHPLPVAQLMADRAIETVLGVAVAMAITLITRERRQRGDAE</sequence>
<evidence type="ECO:0000313" key="7">
    <source>
        <dbReference type="EMBL" id="GLJ60953.1"/>
    </source>
</evidence>
<gene>
    <name evidence="7" type="ORF">GCM10017576_10820</name>
</gene>
<keyword evidence="2 5" id="KW-0812">Transmembrane</keyword>
<keyword evidence="4 5" id="KW-0472">Membrane</keyword>
<feature type="transmembrane region" description="Helical" evidence="5">
    <location>
        <begin position="45"/>
        <end position="62"/>
    </location>
</feature>
<feature type="transmembrane region" description="Helical" evidence="5">
    <location>
        <begin position="296"/>
        <end position="315"/>
    </location>
</feature>
<feature type="transmembrane region" description="Helical" evidence="5">
    <location>
        <begin position="74"/>
        <end position="90"/>
    </location>
</feature>
<evidence type="ECO:0000259" key="6">
    <source>
        <dbReference type="Pfam" id="PF13515"/>
    </source>
</evidence>
<keyword evidence="8" id="KW-1185">Reference proteome</keyword>
<feature type="transmembrane region" description="Helical" evidence="5">
    <location>
        <begin position="208"/>
        <end position="229"/>
    </location>
</feature>
<feature type="transmembrane region" description="Helical" evidence="5">
    <location>
        <begin position="96"/>
        <end position="113"/>
    </location>
</feature>
<dbReference type="GO" id="GO:0016020">
    <property type="term" value="C:membrane"/>
    <property type="evidence" value="ECO:0007669"/>
    <property type="project" value="UniProtKB-SubCell"/>
</dbReference>
<feature type="transmembrane region" description="Helical" evidence="5">
    <location>
        <begin position="143"/>
        <end position="163"/>
    </location>
</feature>
<feature type="transmembrane region" description="Helical" evidence="5">
    <location>
        <begin position="120"/>
        <end position="137"/>
    </location>
</feature>
<reference evidence="7" key="2">
    <citation type="submission" date="2023-01" db="EMBL/GenBank/DDBJ databases">
        <authorList>
            <person name="Sun Q."/>
            <person name="Evtushenko L."/>
        </authorList>
    </citation>
    <scope>NUCLEOTIDE SEQUENCE</scope>
    <source>
        <strain evidence="7">VKM Ac-1020</strain>
    </source>
</reference>
<evidence type="ECO:0000256" key="4">
    <source>
        <dbReference type="ARBA" id="ARBA00023136"/>
    </source>
</evidence>